<proteinExistence type="predicted"/>
<evidence type="ECO:0000313" key="4">
    <source>
        <dbReference type="Proteomes" id="UP000007879"/>
    </source>
</evidence>
<dbReference type="eggNOG" id="ENOG502QSMG">
    <property type="taxonomic scope" value="Eukaryota"/>
</dbReference>
<dbReference type="EnsemblMetazoa" id="XM_020005304.1">
    <property type="protein sequence ID" value="XP_019860863.1"/>
    <property type="gene ID" value="LOC109589179"/>
</dbReference>
<dbReference type="PANTHER" id="PTHR46791:SF5">
    <property type="entry name" value="CLR5 DOMAIN-CONTAINING PROTEIN-RELATED"/>
    <property type="match status" value="1"/>
</dbReference>
<accession>A0A1X7T904</accession>
<dbReference type="GO" id="GO:0015074">
    <property type="term" value="P:DNA integration"/>
    <property type="evidence" value="ECO:0007669"/>
    <property type="project" value="InterPro"/>
</dbReference>
<dbReference type="Proteomes" id="UP000007879">
    <property type="component" value="Unassembled WGS sequence"/>
</dbReference>
<dbReference type="InterPro" id="IPR001584">
    <property type="entry name" value="Integrase_cat-core"/>
</dbReference>
<dbReference type="KEGG" id="aqu:109589179"/>
<dbReference type="GO" id="GO:0003676">
    <property type="term" value="F:nucleic acid binding"/>
    <property type="evidence" value="ECO:0007669"/>
    <property type="project" value="InterPro"/>
</dbReference>
<dbReference type="AlphaFoldDB" id="A0A1X7T904"/>
<evidence type="ECO:0000256" key="1">
    <source>
        <dbReference type="SAM" id="MobiDB-lite"/>
    </source>
</evidence>
<dbReference type="EnsemblMetazoa" id="XM_020005303.1">
    <property type="protein sequence ID" value="XP_019860862.1"/>
    <property type="gene ID" value="LOC109589179"/>
</dbReference>
<dbReference type="InterPro" id="IPR036397">
    <property type="entry name" value="RNaseH_sf"/>
</dbReference>
<feature type="domain" description="Integrase catalytic" evidence="2">
    <location>
        <begin position="128"/>
        <end position="309"/>
    </location>
</feature>
<evidence type="ECO:0000313" key="3">
    <source>
        <dbReference type="EnsemblMetazoa" id="Aqu2.1.10996_001"/>
    </source>
</evidence>
<name>A0A1X7T904_AMPQE</name>
<dbReference type="InParanoid" id="A0A1X7T904"/>
<dbReference type="Gene3D" id="3.30.420.10">
    <property type="entry name" value="Ribonuclease H-like superfamily/Ribonuclease H"/>
    <property type="match status" value="1"/>
</dbReference>
<sequence>MASIDSTEESGPAKGRPKVHIDRERMEHLRSLKFTWEDIGNLLGVSSKTIQRRSKEWGMKSFTEISDADLDALISEVLQQFPHYGEAMIRGHLHSQKVLIQRACMREAIYRVRGRHTIAHSIHCRTYSVSGPNALWHLDSNHKLIKWRLVVHGCVDGFTHLITFLKCSNNNRSDTVLECFINASAEYGLPLRVRTDYGGENVRVWQHIEEIRGQGRGSFIAGSSVHNSRIERLWRDVHSSVLSTYKAVFHDLEERGILDCENEADIFALHYVFIPRINKSLKLFQEAWNSHPLSTENNKSPLQLYHSYSQGSSLFDETVDPSVYGREEEENEEINDGEDNQDMDTVVVPTNLVQLSENSLSLLQSNINPLDHFNDNGQQIFVNTVALLFTLMQSDNLL</sequence>
<dbReference type="InterPro" id="IPR012337">
    <property type="entry name" value="RNaseH-like_sf"/>
</dbReference>
<dbReference type="InterPro" id="IPR058913">
    <property type="entry name" value="Integrase_dom_put"/>
</dbReference>
<gene>
    <name evidence="3" type="primary">109589179</name>
</gene>
<dbReference type="PANTHER" id="PTHR46791">
    <property type="entry name" value="EXPRESSED PROTEIN"/>
    <property type="match status" value="1"/>
</dbReference>
<evidence type="ECO:0000259" key="2">
    <source>
        <dbReference type="PROSITE" id="PS50994"/>
    </source>
</evidence>
<dbReference type="PROSITE" id="PS50994">
    <property type="entry name" value="INTEGRASE"/>
    <property type="match status" value="1"/>
</dbReference>
<dbReference type="EnsemblMetazoa" id="Aqu2.1.10996_001">
    <property type="protein sequence ID" value="Aqu2.1.10996_001"/>
    <property type="gene ID" value="Aqu2.1.10996"/>
</dbReference>
<reference evidence="4" key="1">
    <citation type="journal article" date="2010" name="Nature">
        <title>The Amphimedon queenslandica genome and the evolution of animal complexity.</title>
        <authorList>
            <person name="Srivastava M."/>
            <person name="Simakov O."/>
            <person name="Chapman J."/>
            <person name="Fahey B."/>
            <person name="Gauthier M.E."/>
            <person name="Mitros T."/>
            <person name="Richards G.S."/>
            <person name="Conaco C."/>
            <person name="Dacre M."/>
            <person name="Hellsten U."/>
            <person name="Larroux C."/>
            <person name="Putnam N.H."/>
            <person name="Stanke M."/>
            <person name="Adamska M."/>
            <person name="Darling A."/>
            <person name="Degnan S.M."/>
            <person name="Oakley T.H."/>
            <person name="Plachetzki D.C."/>
            <person name="Zhai Y."/>
            <person name="Adamski M."/>
            <person name="Calcino A."/>
            <person name="Cummins S.F."/>
            <person name="Goodstein D.M."/>
            <person name="Harris C."/>
            <person name="Jackson D.J."/>
            <person name="Leys S.P."/>
            <person name="Shu S."/>
            <person name="Woodcroft B.J."/>
            <person name="Vervoort M."/>
            <person name="Kosik K.S."/>
            <person name="Manning G."/>
            <person name="Degnan B.M."/>
            <person name="Rokhsar D.S."/>
        </authorList>
    </citation>
    <scope>NUCLEOTIDE SEQUENCE [LARGE SCALE GENOMIC DNA]</scope>
</reference>
<organism evidence="3">
    <name type="scientific">Amphimedon queenslandica</name>
    <name type="common">Sponge</name>
    <dbReference type="NCBI Taxonomy" id="400682"/>
    <lineage>
        <taxon>Eukaryota</taxon>
        <taxon>Metazoa</taxon>
        <taxon>Porifera</taxon>
        <taxon>Demospongiae</taxon>
        <taxon>Heteroscleromorpha</taxon>
        <taxon>Haplosclerida</taxon>
        <taxon>Niphatidae</taxon>
        <taxon>Amphimedon</taxon>
    </lineage>
</organism>
<dbReference type="SUPFAM" id="SSF53098">
    <property type="entry name" value="Ribonuclease H-like"/>
    <property type="match status" value="1"/>
</dbReference>
<dbReference type="Pfam" id="PF24764">
    <property type="entry name" value="rva_4"/>
    <property type="match status" value="1"/>
</dbReference>
<feature type="region of interest" description="Disordered" evidence="1">
    <location>
        <begin position="1"/>
        <end position="21"/>
    </location>
</feature>
<protein>
    <recommendedName>
        <fullName evidence="2">Integrase catalytic domain-containing protein</fullName>
    </recommendedName>
</protein>
<reference evidence="3" key="2">
    <citation type="submission" date="2017-05" db="UniProtKB">
        <authorList>
            <consortium name="EnsemblMetazoa"/>
        </authorList>
    </citation>
    <scope>IDENTIFICATION</scope>
</reference>
<keyword evidence="4" id="KW-1185">Reference proteome</keyword>
<dbReference type="OrthoDB" id="2686689at2759"/>